<comment type="caution">
    <text evidence="4">The sequence shown here is derived from an EMBL/GenBank/DDBJ whole genome shotgun (WGS) entry which is preliminary data.</text>
</comment>
<proteinExistence type="predicted"/>
<dbReference type="SUPFAM" id="SSF53697">
    <property type="entry name" value="SIS domain"/>
    <property type="match status" value="1"/>
</dbReference>
<dbReference type="InterPro" id="IPR035490">
    <property type="entry name" value="GlmS/FrlB_SIS"/>
</dbReference>
<protein>
    <submittedName>
        <fullName evidence="4">SIS domain-containing protein</fullName>
    </submittedName>
</protein>
<evidence type="ECO:0000313" key="5">
    <source>
        <dbReference type="Proteomes" id="UP001529235"/>
    </source>
</evidence>
<accession>A0ABD4Z652</accession>
<feature type="domain" description="SIS" evidence="3">
    <location>
        <begin position="199"/>
        <end position="343"/>
    </location>
</feature>
<keyword evidence="2" id="KW-1133">Transmembrane helix</keyword>
<feature type="domain" description="SIS" evidence="3">
    <location>
        <begin position="31"/>
        <end position="170"/>
    </location>
</feature>
<evidence type="ECO:0000256" key="1">
    <source>
        <dbReference type="ARBA" id="ARBA00022737"/>
    </source>
</evidence>
<sequence length="353" mass="39869">MQITYKTLEDISEIPRAITSIENSTDLFESIARDLKSRCKHIYMIGCGSSYYIAMLSSFPIHKTKLMYSYATPSSEFIMYHNKLEKDCCVIAFSRSGETAETLEALKKAKELGAYTVMVSISKSEKGMSIAEKYVYVDVGIERGVVMTKSFVTLSLTGLIISMMMVSGKEVIDLLRNSLNILSEYFTNVLNAKEIYINIGKEIALKNLKRFVFLGSGPSYPIALEASLKVKETSYTSTEALYSLEFRHGPIATLGEEQVITIFNQHDNSYSYVYKLYKELRERIKGLEKTSLFIRFSSRDIDDNTIELPKIDIEEFEALSAILPIQLIAVGYATTLGVNVDAPRNLVRFVEKF</sequence>
<reference evidence="4 5" key="1">
    <citation type="submission" date="2023-05" db="EMBL/GenBank/DDBJ databases">
        <title>A new hyperthermophilic archaea 'Ignisphaera cupida' sp. nov. and description of the family 'Ignisphaeraceae' fam. nov.</title>
        <authorList>
            <person name="Podosokorskaya O.A."/>
            <person name="Elcheninov A.G."/>
            <person name="Klukina A."/>
            <person name="Merkel A.Y."/>
        </authorList>
    </citation>
    <scope>NUCLEOTIDE SEQUENCE [LARGE SCALE GENOMIC DNA]</scope>
    <source>
        <strain evidence="4 5">4213-co</strain>
    </source>
</reference>
<evidence type="ECO:0000259" key="3">
    <source>
        <dbReference type="PROSITE" id="PS51464"/>
    </source>
</evidence>
<dbReference type="PANTHER" id="PTHR10937">
    <property type="entry name" value="GLUCOSAMINE--FRUCTOSE-6-PHOSPHATE AMINOTRANSFERASE, ISOMERIZING"/>
    <property type="match status" value="1"/>
</dbReference>
<evidence type="ECO:0000313" key="4">
    <source>
        <dbReference type="EMBL" id="MDK6028482.1"/>
    </source>
</evidence>
<dbReference type="EMBL" id="JASNVW010000002">
    <property type="protein sequence ID" value="MDK6028482.1"/>
    <property type="molecule type" value="Genomic_DNA"/>
</dbReference>
<dbReference type="InterPro" id="IPR035466">
    <property type="entry name" value="GlmS/AgaS_SIS"/>
</dbReference>
<dbReference type="InterPro" id="IPR001347">
    <property type="entry name" value="SIS_dom"/>
</dbReference>
<organism evidence="4 5">
    <name type="scientific">Ignisphaera cupida</name>
    <dbReference type="NCBI Taxonomy" id="3050454"/>
    <lineage>
        <taxon>Archaea</taxon>
        <taxon>Thermoproteota</taxon>
        <taxon>Thermoprotei</taxon>
        <taxon>Desulfurococcales</taxon>
        <taxon>Desulfurococcaceae</taxon>
        <taxon>Ignisphaera</taxon>
    </lineage>
</organism>
<feature type="transmembrane region" description="Helical" evidence="2">
    <location>
        <begin position="42"/>
        <end position="61"/>
    </location>
</feature>
<dbReference type="PROSITE" id="PS51464">
    <property type="entry name" value="SIS"/>
    <property type="match status" value="2"/>
</dbReference>
<dbReference type="Gene3D" id="3.40.50.10490">
    <property type="entry name" value="Glucose-6-phosphate isomerase like protein, domain 1"/>
    <property type="match status" value="2"/>
</dbReference>
<keyword evidence="5" id="KW-1185">Reference proteome</keyword>
<name>A0ABD4Z652_9CREN</name>
<dbReference type="InterPro" id="IPR046348">
    <property type="entry name" value="SIS_dom_sf"/>
</dbReference>
<keyword evidence="2" id="KW-0812">Transmembrane</keyword>
<dbReference type="CDD" id="cd05008">
    <property type="entry name" value="SIS_GlmS_GlmD_1"/>
    <property type="match status" value="1"/>
</dbReference>
<dbReference type="PANTHER" id="PTHR10937:SF0">
    <property type="entry name" value="GLUTAMINE--FRUCTOSE-6-PHOSPHATE TRANSAMINASE (ISOMERIZING)"/>
    <property type="match status" value="1"/>
</dbReference>
<keyword evidence="2" id="KW-0472">Membrane</keyword>
<gene>
    <name evidence="4" type="ORF">QPL79_03815</name>
</gene>
<dbReference type="Pfam" id="PF01380">
    <property type="entry name" value="SIS"/>
    <property type="match status" value="2"/>
</dbReference>
<keyword evidence="1" id="KW-0677">Repeat</keyword>
<dbReference type="AlphaFoldDB" id="A0ABD4Z652"/>
<evidence type="ECO:0000256" key="2">
    <source>
        <dbReference type="SAM" id="Phobius"/>
    </source>
</evidence>
<dbReference type="RefSeq" id="WP_285273466.1">
    <property type="nucleotide sequence ID" value="NZ_JASNVW010000002.1"/>
</dbReference>
<dbReference type="Proteomes" id="UP001529235">
    <property type="component" value="Unassembled WGS sequence"/>
</dbReference>
<dbReference type="CDD" id="cd05009">
    <property type="entry name" value="SIS_GlmS_GlmD_2"/>
    <property type="match status" value="1"/>
</dbReference>